<evidence type="ECO:0000313" key="2">
    <source>
        <dbReference type="Proteomes" id="UP000054783"/>
    </source>
</evidence>
<dbReference type="Proteomes" id="UP000054783">
    <property type="component" value="Unassembled WGS sequence"/>
</dbReference>
<organism evidence="1 2">
    <name type="scientific">Trichinella patagoniensis</name>
    <dbReference type="NCBI Taxonomy" id="990121"/>
    <lineage>
        <taxon>Eukaryota</taxon>
        <taxon>Metazoa</taxon>
        <taxon>Ecdysozoa</taxon>
        <taxon>Nematoda</taxon>
        <taxon>Enoplea</taxon>
        <taxon>Dorylaimia</taxon>
        <taxon>Trichinellida</taxon>
        <taxon>Trichinellidae</taxon>
        <taxon>Trichinella</taxon>
    </lineage>
</organism>
<keyword evidence="2" id="KW-1185">Reference proteome</keyword>
<protein>
    <submittedName>
        <fullName evidence="1">Uncharacterized protein</fullName>
    </submittedName>
</protein>
<evidence type="ECO:0000313" key="1">
    <source>
        <dbReference type="EMBL" id="KRY13395.1"/>
    </source>
</evidence>
<name>A0A0V0ZM59_9BILA</name>
<dbReference type="EMBL" id="JYDQ01000140">
    <property type="protein sequence ID" value="KRY13395.1"/>
    <property type="molecule type" value="Genomic_DNA"/>
</dbReference>
<sequence length="92" mass="10110">MTAPINIAIVSGNGSSRSTALGTCNRPCNRDANDLWYLGNEHRPSTRPPEIACITAHKPCMKKQTMMQLRYTSPNCLSLTSLTKNAPLLHLN</sequence>
<reference evidence="1 2" key="1">
    <citation type="submission" date="2015-01" db="EMBL/GenBank/DDBJ databases">
        <title>Evolution of Trichinella species and genotypes.</title>
        <authorList>
            <person name="Korhonen P.K."/>
            <person name="Edoardo P."/>
            <person name="Giuseppe L.R."/>
            <person name="Gasser R.B."/>
        </authorList>
    </citation>
    <scope>NUCLEOTIDE SEQUENCE [LARGE SCALE GENOMIC DNA]</scope>
    <source>
        <strain evidence="1">ISS2496</strain>
    </source>
</reference>
<comment type="caution">
    <text evidence="1">The sequence shown here is derived from an EMBL/GenBank/DDBJ whole genome shotgun (WGS) entry which is preliminary data.</text>
</comment>
<dbReference type="AlphaFoldDB" id="A0A0V0ZM59"/>
<accession>A0A0V0ZM59</accession>
<proteinExistence type="predicted"/>
<gene>
    <name evidence="1" type="ORF">T12_4088</name>
</gene>